<sequence length="32" mass="3444">MATAESPFRPSARARCTGAWRTVRSALACLCC</sequence>
<organism evidence="1">
    <name type="scientific">Arundo donax</name>
    <name type="common">Giant reed</name>
    <name type="synonym">Donax arundinaceus</name>
    <dbReference type="NCBI Taxonomy" id="35708"/>
    <lineage>
        <taxon>Eukaryota</taxon>
        <taxon>Viridiplantae</taxon>
        <taxon>Streptophyta</taxon>
        <taxon>Embryophyta</taxon>
        <taxon>Tracheophyta</taxon>
        <taxon>Spermatophyta</taxon>
        <taxon>Magnoliopsida</taxon>
        <taxon>Liliopsida</taxon>
        <taxon>Poales</taxon>
        <taxon>Poaceae</taxon>
        <taxon>PACMAD clade</taxon>
        <taxon>Arundinoideae</taxon>
        <taxon>Arundineae</taxon>
        <taxon>Arundo</taxon>
    </lineage>
</organism>
<dbReference type="AlphaFoldDB" id="A0A0A8ZND5"/>
<reference evidence="1" key="1">
    <citation type="submission" date="2014-09" db="EMBL/GenBank/DDBJ databases">
        <authorList>
            <person name="Magalhaes I.L.F."/>
            <person name="Oliveira U."/>
            <person name="Santos F.R."/>
            <person name="Vidigal T.H.D.A."/>
            <person name="Brescovit A.D."/>
            <person name="Santos A.J."/>
        </authorList>
    </citation>
    <scope>NUCLEOTIDE SEQUENCE</scope>
    <source>
        <tissue evidence="1">Shoot tissue taken approximately 20 cm above the soil surface</tissue>
    </source>
</reference>
<reference evidence="1" key="2">
    <citation type="journal article" date="2015" name="Data Brief">
        <title>Shoot transcriptome of the giant reed, Arundo donax.</title>
        <authorList>
            <person name="Barrero R.A."/>
            <person name="Guerrero F.D."/>
            <person name="Moolhuijzen P."/>
            <person name="Goolsby J.A."/>
            <person name="Tidwell J."/>
            <person name="Bellgard S.E."/>
            <person name="Bellgard M.I."/>
        </authorList>
    </citation>
    <scope>NUCLEOTIDE SEQUENCE</scope>
    <source>
        <tissue evidence="1">Shoot tissue taken approximately 20 cm above the soil surface</tissue>
    </source>
</reference>
<protein>
    <submittedName>
        <fullName evidence="1">Uncharacterized protein</fullName>
    </submittedName>
</protein>
<proteinExistence type="predicted"/>
<dbReference type="EMBL" id="GBRH01261533">
    <property type="protein sequence ID" value="JAD36362.1"/>
    <property type="molecule type" value="Transcribed_RNA"/>
</dbReference>
<evidence type="ECO:0000313" key="1">
    <source>
        <dbReference type="EMBL" id="JAD36362.1"/>
    </source>
</evidence>
<accession>A0A0A8ZND5</accession>
<name>A0A0A8ZND5_ARUDO</name>